<proteinExistence type="predicted"/>
<reference evidence="2" key="2">
    <citation type="submission" date="2021-04" db="EMBL/GenBank/DDBJ databases">
        <authorList>
            <person name="Gilroy R."/>
        </authorList>
    </citation>
    <scope>NUCLEOTIDE SEQUENCE</scope>
    <source>
        <strain evidence="2">CHK32-1732</strain>
    </source>
</reference>
<organism evidence="2 3">
    <name type="scientific">Candidatus Corynebacterium avicola</name>
    <dbReference type="NCBI Taxonomy" id="2838527"/>
    <lineage>
        <taxon>Bacteria</taxon>
        <taxon>Bacillati</taxon>
        <taxon>Actinomycetota</taxon>
        <taxon>Actinomycetes</taxon>
        <taxon>Mycobacteriales</taxon>
        <taxon>Corynebacteriaceae</taxon>
        <taxon>Corynebacterium</taxon>
    </lineage>
</organism>
<dbReference type="EMBL" id="DXGC01000091">
    <property type="protein sequence ID" value="HIW92189.1"/>
    <property type="molecule type" value="Genomic_DNA"/>
</dbReference>
<protein>
    <submittedName>
        <fullName evidence="2">Uncharacterized protein</fullName>
    </submittedName>
</protein>
<name>A0A9D1ULC5_9CORY</name>
<gene>
    <name evidence="2" type="ORF">H9870_11070</name>
</gene>
<accession>A0A9D1ULC5</accession>
<feature type="region of interest" description="Disordered" evidence="1">
    <location>
        <begin position="117"/>
        <end position="149"/>
    </location>
</feature>
<evidence type="ECO:0000256" key="1">
    <source>
        <dbReference type="SAM" id="MobiDB-lite"/>
    </source>
</evidence>
<dbReference type="Proteomes" id="UP000824190">
    <property type="component" value="Unassembled WGS sequence"/>
</dbReference>
<reference evidence="2" key="1">
    <citation type="journal article" date="2021" name="PeerJ">
        <title>Extensive microbial diversity within the chicken gut microbiome revealed by metagenomics and culture.</title>
        <authorList>
            <person name="Gilroy R."/>
            <person name="Ravi A."/>
            <person name="Getino M."/>
            <person name="Pursley I."/>
            <person name="Horton D.L."/>
            <person name="Alikhan N.F."/>
            <person name="Baker D."/>
            <person name="Gharbi K."/>
            <person name="Hall N."/>
            <person name="Watson M."/>
            <person name="Adriaenssens E.M."/>
            <person name="Foster-Nyarko E."/>
            <person name="Jarju S."/>
            <person name="Secka A."/>
            <person name="Antonio M."/>
            <person name="Oren A."/>
            <person name="Chaudhuri R.R."/>
            <person name="La Ragione R."/>
            <person name="Hildebrand F."/>
            <person name="Pallen M.J."/>
        </authorList>
    </citation>
    <scope>NUCLEOTIDE SEQUENCE</scope>
    <source>
        <strain evidence="2">CHK32-1732</strain>
    </source>
</reference>
<evidence type="ECO:0000313" key="3">
    <source>
        <dbReference type="Proteomes" id="UP000824190"/>
    </source>
</evidence>
<comment type="caution">
    <text evidence="2">The sequence shown here is derived from an EMBL/GenBank/DDBJ whole genome shotgun (WGS) entry which is preliminary data.</text>
</comment>
<evidence type="ECO:0000313" key="2">
    <source>
        <dbReference type="EMBL" id="HIW92189.1"/>
    </source>
</evidence>
<sequence>MVYDDGTTEAVAPDDTMPGGMLARFGDGVLYGAKDAVTLFDSDGNATDEIPVEGSSSPTFAVTSAGSTATTVFYGTSVGREASLATVTDGQVKQVPADDQPSVTSVTVCDDGTTYWLDEQHGTSPTRYQVSRMDPDGRVETTDDPEGAFTGARATQFDCDGDGASVIASMQDGETDRRVVDGVSERPQVSEQERVDNSMNSEMPRSTRVVDGALFTTDRDGSYQRIPFAMGEDTETGQFDLGGGVAHQVTYDRDRVVVSHTADSREGDLEISTFGAGNPGERLDHTVVGESSWGAGTDSANDLNSTTSAWRIFPLDQ</sequence>
<dbReference type="SUPFAM" id="SSF101898">
    <property type="entry name" value="NHL repeat"/>
    <property type="match status" value="1"/>
</dbReference>
<dbReference type="AlphaFoldDB" id="A0A9D1ULC5"/>